<keyword evidence="4" id="KW-1185">Reference proteome</keyword>
<keyword evidence="1" id="KW-0812">Transmembrane</keyword>
<feature type="domain" description="Fatty acid desaturase" evidence="2">
    <location>
        <begin position="91"/>
        <end position="424"/>
    </location>
</feature>
<evidence type="ECO:0000259" key="2">
    <source>
        <dbReference type="Pfam" id="PF00487"/>
    </source>
</evidence>
<evidence type="ECO:0000256" key="1">
    <source>
        <dbReference type="SAM" id="Phobius"/>
    </source>
</evidence>
<reference evidence="3 4" key="1">
    <citation type="submission" date="2023-01" db="EMBL/GenBank/DDBJ databases">
        <title>Analysis of 21 Apiospora genomes using comparative genomics revels a genus with tremendous synthesis potential of carbohydrate active enzymes and secondary metabolites.</title>
        <authorList>
            <person name="Sorensen T."/>
        </authorList>
    </citation>
    <scope>NUCLEOTIDE SEQUENCE [LARGE SCALE GENOMIC DNA]</scope>
    <source>
        <strain evidence="3 4">CBS 114990</strain>
    </source>
</reference>
<proteinExistence type="predicted"/>
<dbReference type="Pfam" id="PF00487">
    <property type="entry name" value="FA_desaturase"/>
    <property type="match status" value="1"/>
</dbReference>
<dbReference type="InterPro" id="IPR005804">
    <property type="entry name" value="FA_desaturase_dom"/>
</dbReference>
<dbReference type="RefSeq" id="XP_066667476.1">
    <property type="nucleotide sequence ID" value="XM_066812134.1"/>
</dbReference>
<protein>
    <recommendedName>
        <fullName evidence="2">Fatty acid desaturase domain-containing protein</fullName>
    </recommendedName>
</protein>
<feature type="transmembrane region" description="Helical" evidence="1">
    <location>
        <begin position="85"/>
        <end position="110"/>
    </location>
</feature>
<sequence>MNADYTTETVHHERVKSGVIETVVDGKKTRINMQQLRSRVPAHCFRPSTLYSLGWVLHDSVIYLALLATALYLKERVVVIGGGDTARILLCYFVFPFLAGLPLTGLWVLAHECGHGAFSTSSFLSNTVGLVLHSALMNPYFAWRSSHGRHHQFANNLKTDLNYVTAAAAGFGGRATALSRGKETDMCGWSQVPPLRGEYQELFRGQIDLDHMVEDAPFVVLLRIVFQQLIGWPWYLITHITAGPNSSPKKSRGWWDNSHFLPHSSLFRPSEFWNIVVSDLTISATAVVLYALGERYGMWTMVWTYLLPLIGREPTVMITYLHHTSPVLPKYMPESWTYLRGALATVDRDPGPVMRYMFHHIVDLHVVHHLFPYAPPTVLSSPSCLSRSPLLFADDARAGRRIPHYHAQEATNAIRPLLGDYYHVDKSSWWGALYVAFTQCQWVEADVGKTAQATVYDRSGTGDTDCPSTNDRINEVDREGIMWYRPGPMPLPATVMRSQPATS</sequence>
<name>A0ABR1WBW4_9PEZI</name>
<keyword evidence="1" id="KW-0472">Membrane</keyword>
<comment type="caution">
    <text evidence="3">The sequence shown here is derived from an EMBL/GenBank/DDBJ whole genome shotgun (WGS) entry which is preliminary data.</text>
</comment>
<dbReference type="PANTHER" id="PTHR32100">
    <property type="entry name" value="OMEGA-6 FATTY ACID DESATURASE, CHLOROPLASTIC"/>
    <property type="match status" value="1"/>
</dbReference>
<dbReference type="InterPro" id="IPR012171">
    <property type="entry name" value="Fatty_acid_desaturase"/>
</dbReference>
<keyword evidence="1" id="KW-1133">Transmembrane helix</keyword>
<evidence type="ECO:0000313" key="3">
    <source>
        <dbReference type="EMBL" id="KAK8080001.1"/>
    </source>
</evidence>
<dbReference type="EMBL" id="JAQQWN010000006">
    <property type="protein sequence ID" value="KAK8080001.1"/>
    <property type="molecule type" value="Genomic_DNA"/>
</dbReference>
<dbReference type="GeneID" id="92045194"/>
<dbReference type="Proteomes" id="UP001433268">
    <property type="component" value="Unassembled WGS sequence"/>
</dbReference>
<evidence type="ECO:0000313" key="4">
    <source>
        <dbReference type="Proteomes" id="UP001433268"/>
    </source>
</evidence>
<organism evidence="3 4">
    <name type="scientific">Apiospora hydei</name>
    <dbReference type="NCBI Taxonomy" id="1337664"/>
    <lineage>
        <taxon>Eukaryota</taxon>
        <taxon>Fungi</taxon>
        <taxon>Dikarya</taxon>
        <taxon>Ascomycota</taxon>
        <taxon>Pezizomycotina</taxon>
        <taxon>Sordariomycetes</taxon>
        <taxon>Xylariomycetidae</taxon>
        <taxon>Amphisphaeriales</taxon>
        <taxon>Apiosporaceae</taxon>
        <taxon>Apiospora</taxon>
    </lineage>
</organism>
<feature type="transmembrane region" description="Helical" evidence="1">
    <location>
        <begin position="55"/>
        <end position="73"/>
    </location>
</feature>
<accession>A0ABR1WBW4</accession>
<gene>
    <name evidence="3" type="ORF">PG997_007819</name>
</gene>